<dbReference type="Pfam" id="PF04773">
    <property type="entry name" value="FecR"/>
    <property type="match status" value="1"/>
</dbReference>
<feature type="domain" description="FecR protein" evidence="1">
    <location>
        <begin position="130"/>
        <end position="218"/>
    </location>
</feature>
<evidence type="ECO:0000313" key="4">
    <source>
        <dbReference type="Proteomes" id="UP000194161"/>
    </source>
</evidence>
<dbReference type="KEGG" id="bgm:CAL15_13855"/>
<dbReference type="InterPro" id="IPR032623">
    <property type="entry name" value="FecR_N"/>
</dbReference>
<feature type="domain" description="FecR N-terminal" evidence="2">
    <location>
        <begin position="22"/>
        <end position="62"/>
    </location>
</feature>
<reference evidence="3 4" key="1">
    <citation type="submission" date="2017-05" db="EMBL/GenBank/DDBJ databases">
        <title>Complete and WGS of Bordetella genogroups.</title>
        <authorList>
            <person name="Spilker T."/>
            <person name="LiPuma J."/>
        </authorList>
    </citation>
    <scope>NUCLEOTIDE SEQUENCE [LARGE SCALE GENOMIC DNA]</scope>
    <source>
        <strain evidence="3 4">AU7206</strain>
    </source>
</reference>
<organism evidence="3 4">
    <name type="scientific">Bordetella genomosp. 13</name>
    <dbReference type="NCBI Taxonomy" id="463040"/>
    <lineage>
        <taxon>Bacteria</taxon>
        <taxon>Pseudomonadati</taxon>
        <taxon>Pseudomonadota</taxon>
        <taxon>Betaproteobacteria</taxon>
        <taxon>Burkholderiales</taxon>
        <taxon>Alcaligenaceae</taxon>
        <taxon>Bordetella</taxon>
    </lineage>
</organism>
<dbReference type="Gene3D" id="3.55.50.30">
    <property type="match status" value="1"/>
</dbReference>
<sequence>MTRHDHSLESASDAVSAALDAEARAWVRLLATGRPDSDDAQAFRQWHACSAAHARAWTRACREWDDVGQVAHAFRARHGHASAAAAWPPRSSGRRWFLGAAASAVAASAAVAVVRPPFGLWPSWSELGADYRTATGEQRDIALEGEVSLALNTQTSVAVASLDGMPRIELIAGEAAVRNPGLRPLEVVAGPGRIRLADGGVEVRRLAAGDMRVRCTAGGAQLWHPLRTVALREHDEIAYDMRSIGTPTRRTAAAGSAWRQGMVVFEDTPLSAAVQEINRYRPGRVVLLDDELGRRRLSGRFRIDALDQAIEQLQQLYGAQVQRVGQVVLLS</sequence>
<gene>
    <name evidence="3" type="ORF">CAL15_13855</name>
</gene>
<keyword evidence="4" id="KW-1185">Reference proteome</keyword>
<dbReference type="PIRSF" id="PIRSF018266">
    <property type="entry name" value="FecR"/>
    <property type="match status" value="1"/>
</dbReference>
<dbReference type="PANTHER" id="PTHR30273">
    <property type="entry name" value="PERIPLASMIC SIGNAL SENSOR AND SIGMA FACTOR ACTIVATOR FECR-RELATED"/>
    <property type="match status" value="1"/>
</dbReference>
<dbReference type="Gene3D" id="2.60.120.1440">
    <property type="match status" value="1"/>
</dbReference>
<evidence type="ECO:0000313" key="3">
    <source>
        <dbReference type="EMBL" id="ARP95375.1"/>
    </source>
</evidence>
<dbReference type="PANTHER" id="PTHR30273:SF2">
    <property type="entry name" value="PROTEIN FECR"/>
    <property type="match status" value="1"/>
</dbReference>
<proteinExistence type="predicted"/>
<evidence type="ECO:0000259" key="1">
    <source>
        <dbReference type="Pfam" id="PF04773"/>
    </source>
</evidence>
<dbReference type="Pfam" id="PF16220">
    <property type="entry name" value="DUF4880"/>
    <property type="match status" value="1"/>
</dbReference>
<evidence type="ECO:0000259" key="2">
    <source>
        <dbReference type="Pfam" id="PF16220"/>
    </source>
</evidence>
<dbReference type="InterPro" id="IPR012373">
    <property type="entry name" value="Ferrdict_sens_TM"/>
</dbReference>
<dbReference type="GO" id="GO:0016989">
    <property type="term" value="F:sigma factor antagonist activity"/>
    <property type="evidence" value="ECO:0007669"/>
    <property type="project" value="TreeGrafter"/>
</dbReference>
<dbReference type="AlphaFoldDB" id="A0A1W6ZDN1"/>
<dbReference type="OrthoDB" id="1100567at2"/>
<name>A0A1W6ZDN1_9BORD</name>
<dbReference type="EMBL" id="CP021111">
    <property type="protein sequence ID" value="ARP95375.1"/>
    <property type="molecule type" value="Genomic_DNA"/>
</dbReference>
<accession>A0A1W6ZDN1</accession>
<dbReference type="STRING" id="463040.CAL15_13855"/>
<dbReference type="Proteomes" id="UP000194161">
    <property type="component" value="Chromosome"/>
</dbReference>
<dbReference type="InterPro" id="IPR006860">
    <property type="entry name" value="FecR"/>
</dbReference>
<protein>
    <submittedName>
        <fullName evidence="3">Iron dicitrate transport regulator FecR</fullName>
    </submittedName>
</protein>